<dbReference type="PANTHER" id="PTHR10882:SF0">
    <property type="entry name" value="DIPHTHINE METHYL ESTER SYNTHASE"/>
    <property type="match status" value="1"/>
</dbReference>
<dbReference type="EMBL" id="FODF01000003">
    <property type="protein sequence ID" value="SEN37720.1"/>
    <property type="molecule type" value="Genomic_DNA"/>
</dbReference>
<protein>
    <submittedName>
        <fullName evidence="2">Tetrapyrrole methylase family protein / MazG family protein</fullName>
    </submittedName>
</protein>
<dbReference type="Gene3D" id="3.40.1010.10">
    <property type="entry name" value="Cobalt-precorrin-4 Transmethylase, Domain 1"/>
    <property type="match status" value="1"/>
</dbReference>
<dbReference type="SUPFAM" id="SSF53790">
    <property type="entry name" value="Tetrapyrrole methylase"/>
    <property type="match status" value="1"/>
</dbReference>
<dbReference type="Proteomes" id="UP000199512">
    <property type="component" value="Unassembled WGS sequence"/>
</dbReference>
<dbReference type="InterPro" id="IPR004551">
    <property type="entry name" value="Dphthn_synthase"/>
</dbReference>
<sequence>MITIVGLGAGDITQISFSAVEKLKSNLPIYLRTEKHPVVEKLDIEYKSFDSYYEEYENFEQVYSKIANEIVNLGEKEDIIYAVPGHPRVAESTVPLIEEIALKKGIEVEIIASMSFIDAMYNYLAFDPSEGFRLLDAFNIRKRDLDCEANIIITQVYDRFIASNTKIKLMEYYNDEQEMYIVKSAGIKDLEYKKKIKLCDLDRAENEFDHLTSLFIAKSGKKRFRSIEDLEELVFDGKEGESKSYEELANQMKDTVLRLSSSIQEDDIDSMIKKLGSIVLQVIEFSKAGLEEGYFDFDEICDAAFDIKKM</sequence>
<dbReference type="AlphaFoldDB" id="A0A1H8G1S1"/>
<evidence type="ECO:0000313" key="2">
    <source>
        <dbReference type="EMBL" id="SEN37720.1"/>
    </source>
</evidence>
<evidence type="ECO:0000259" key="1">
    <source>
        <dbReference type="Pfam" id="PF00590"/>
    </source>
</evidence>
<dbReference type="Pfam" id="PF00590">
    <property type="entry name" value="TP_methylase"/>
    <property type="match status" value="1"/>
</dbReference>
<dbReference type="PANTHER" id="PTHR10882">
    <property type="entry name" value="DIPHTHINE SYNTHASE"/>
    <property type="match status" value="1"/>
</dbReference>
<dbReference type="CDD" id="cd11723">
    <property type="entry name" value="YabN_N_like"/>
    <property type="match status" value="1"/>
</dbReference>
<dbReference type="STRING" id="215200.SAMN05216454_10319"/>
<organism evidence="2 3">
    <name type="scientific">Peptostreptococcus russellii</name>
    <dbReference type="NCBI Taxonomy" id="215200"/>
    <lineage>
        <taxon>Bacteria</taxon>
        <taxon>Bacillati</taxon>
        <taxon>Bacillota</taxon>
        <taxon>Clostridia</taxon>
        <taxon>Peptostreptococcales</taxon>
        <taxon>Peptostreptococcaceae</taxon>
        <taxon>Peptostreptococcus</taxon>
    </lineage>
</organism>
<dbReference type="GO" id="GO:0008168">
    <property type="term" value="F:methyltransferase activity"/>
    <property type="evidence" value="ECO:0007669"/>
    <property type="project" value="UniProtKB-KW"/>
</dbReference>
<dbReference type="InterPro" id="IPR035013">
    <property type="entry name" value="YabN_N"/>
</dbReference>
<accession>A0A1H8G1S1</accession>
<dbReference type="GO" id="GO:0017183">
    <property type="term" value="P:protein histidyl modification to diphthamide"/>
    <property type="evidence" value="ECO:0007669"/>
    <property type="project" value="InterPro"/>
</dbReference>
<name>A0A1H8G1S1_9FIRM</name>
<feature type="domain" description="Tetrapyrrole methylase" evidence="1">
    <location>
        <begin position="1"/>
        <end position="189"/>
    </location>
</feature>
<dbReference type="OrthoDB" id="9808939at2"/>
<keyword evidence="2" id="KW-0489">Methyltransferase</keyword>
<keyword evidence="3" id="KW-1185">Reference proteome</keyword>
<reference evidence="2 3" key="1">
    <citation type="submission" date="2016-10" db="EMBL/GenBank/DDBJ databases">
        <authorList>
            <person name="de Groot N.N."/>
        </authorList>
    </citation>
    <scope>NUCLEOTIDE SEQUENCE [LARGE SCALE GENOMIC DNA]</scope>
    <source>
        <strain evidence="2 3">Calf135</strain>
    </source>
</reference>
<proteinExistence type="predicted"/>
<dbReference type="GO" id="GO:0032259">
    <property type="term" value="P:methylation"/>
    <property type="evidence" value="ECO:0007669"/>
    <property type="project" value="UniProtKB-KW"/>
</dbReference>
<gene>
    <name evidence="2" type="ORF">SAMN05216454_10319</name>
</gene>
<dbReference type="InterPro" id="IPR014777">
    <property type="entry name" value="4pyrrole_Mease_sub1"/>
</dbReference>
<dbReference type="RefSeq" id="WP_091974389.1">
    <property type="nucleotide sequence ID" value="NZ_FODF01000003.1"/>
</dbReference>
<dbReference type="InterPro" id="IPR035996">
    <property type="entry name" value="4pyrrol_Methylase_sf"/>
</dbReference>
<evidence type="ECO:0000313" key="3">
    <source>
        <dbReference type="Proteomes" id="UP000199512"/>
    </source>
</evidence>
<dbReference type="InterPro" id="IPR000878">
    <property type="entry name" value="4pyrrol_Mease"/>
</dbReference>
<keyword evidence="2" id="KW-0808">Transferase</keyword>